<dbReference type="FunCoup" id="A0A409WHH1">
    <property type="interactions" value="118"/>
</dbReference>
<keyword evidence="6 11" id="KW-0999">Mitochondrion inner membrane</keyword>
<gene>
    <name evidence="12" type="ORF">CVT25_015410</name>
</gene>
<keyword evidence="13" id="KW-1185">Reference proteome</keyword>
<name>A0A409WHH1_PSICY</name>
<dbReference type="GO" id="GO:0006122">
    <property type="term" value="P:mitochondrial electron transport, ubiquinol to cytochrome c"/>
    <property type="evidence" value="ECO:0007669"/>
    <property type="project" value="UniProtKB-UniRule"/>
</dbReference>
<dbReference type="Proteomes" id="UP000283269">
    <property type="component" value="Unassembled WGS sequence"/>
</dbReference>
<evidence type="ECO:0000256" key="10">
    <source>
        <dbReference type="ARBA" id="ARBA00023136"/>
    </source>
</evidence>
<comment type="similarity">
    <text evidence="2 11">Belongs to the UQCRQ/QCR8 family.</text>
</comment>
<organism evidence="12 13">
    <name type="scientific">Psilocybe cyanescens</name>
    <dbReference type="NCBI Taxonomy" id="93625"/>
    <lineage>
        <taxon>Eukaryota</taxon>
        <taxon>Fungi</taxon>
        <taxon>Dikarya</taxon>
        <taxon>Basidiomycota</taxon>
        <taxon>Agaricomycotina</taxon>
        <taxon>Agaricomycetes</taxon>
        <taxon>Agaricomycetidae</taxon>
        <taxon>Agaricales</taxon>
        <taxon>Agaricineae</taxon>
        <taxon>Strophariaceae</taxon>
        <taxon>Psilocybe</taxon>
    </lineage>
</organism>
<keyword evidence="8 11" id="KW-1133">Transmembrane helix</keyword>
<comment type="caution">
    <text evidence="12">The sequence shown here is derived from an EMBL/GenBank/DDBJ whole genome shotgun (WGS) entry which is preliminary data.</text>
</comment>
<dbReference type="PANTHER" id="PTHR12119">
    <property type="entry name" value="UBIQUINOL-CYTOCHROME C REDUCTASE COMPLEX UBIQUINONE-BINDING PROTEIN QP-C"/>
    <property type="match status" value="1"/>
</dbReference>
<keyword evidence="10 11" id="KW-0472">Membrane</keyword>
<evidence type="ECO:0000256" key="8">
    <source>
        <dbReference type="ARBA" id="ARBA00022989"/>
    </source>
</evidence>
<dbReference type="Gene3D" id="1.20.5.210">
    <property type="entry name" value="Cytochrome b-c1 complex subunit 8"/>
    <property type="match status" value="1"/>
</dbReference>
<evidence type="ECO:0000256" key="11">
    <source>
        <dbReference type="RuleBase" id="RU368118"/>
    </source>
</evidence>
<evidence type="ECO:0000256" key="9">
    <source>
        <dbReference type="ARBA" id="ARBA00023128"/>
    </source>
</evidence>
<dbReference type="OrthoDB" id="6683853at2759"/>
<dbReference type="EMBL" id="NHYD01003431">
    <property type="protein sequence ID" value="PPQ77935.1"/>
    <property type="molecule type" value="Genomic_DNA"/>
</dbReference>
<keyword evidence="4 11" id="KW-0679">Respiratory chain</keyword>
<sequence>MRPTLPRSSGMPGGKAYSLWWGDQTGMKQKGVVTYGTKLAAISPYQTKAAPHFLRSYLFNGYRRLSGEILFFGIPIALGYGVYTWAKGYDEWQNSKAGHLALGGEHHE</sequence>
<comment type="subunit">
    <text evidence="11">Component of the ubiquinol-cytochrome c oxidoreductase (cytochrome b-c1 complex, complex III, CIII), a multisubunit enzyme composed of 3 respiratory subunits cytochrome b, cytochrome c1 and Rieske protein, 2 core protein subunits, and additional low-molecular weight protein subunits. The complex exists as an obligatory dimer and forms supercomplexes (SCs) in the inner mitochondrial membrane with cytochrome c oxidase (complex IV, CIV).</text>
</comment>
<keyword evidence="9 11" id="KW-0496">Mitochondrion</keyword>
<evidence type="ECO:0000256" key="1">
    <source>
        <dbReference type="ARBA" id="ARBA00004434"/>
    </source>
</evidence>
<dbReference type="InterPro" id="IPR036642">
    <property type="entry name" value="Cyt_bc1_su8_sf"/>
</dbReference>
<keyword evidence="3 11" id="KW-0813">Transport</keyword>
<comment type="subcellular location">
    <subcellularLocation>
        <location evidence="1 11">Mitochondrion inner membrane</location>
        <topology evidence="1 11">Single-pass membrane protein</topology>
    </subcellularLocation>
</comment>
<evidence type="ECO:0000256" key="2">
    <source>
        <dbReference type="ARBA" id="ARBA00007668"/>
    </source>
</evidence>
<evidence type="ECO:0000313" key="13">
    <source>
        <dbReference type="Proteomes" id="UP000283269"/>
    </source>
</evidence>
<dbReference type="PANTHER" id="PTHR12119:SF2">
    <property type="entry name" value="CYTOCHROME B-C1 COMPLEX SUBUNIT 8"/>
    <property type="match status" value="1"/>
</dbReference>
<dbReference type="AlphaFoldDB" id="A0A409WHH1"/>
<evidence type="ECO:0000256" key="5">
    <source>
        <dbReference type="ARBA" id="ARBA00022692"/>
    </source>
</evidence>
<evidence type="ECO:0000256" key="7">
    <source>
        <dbReference type="ARBA" id="ARBA00022982"/>
    </source>
</evidence>
<evidence type="ECO:0000256" key="4">
    <source>
        <dbReference type="ARBA" id="ARBA00022660"/>
    </source>
</evidence>
<evidence type="ECO:0000256" key="6">
    <source>
        <dbReference type="ARBA" id="ARBA00022792"/>
    </source>
</evidence>
<evidence type="ECO:0000313" key="12">
    <source>
        <dbReference type="EMBL" id="PPQ77935.1"/>
    </source>
</evidence>
<dbReference type="GO" id="GO:0005743">
    <property type="term" value="C:mitochondrial inner membrane"/>
    <property type="evidence" value="ECO:0007669"/>
    <property type="project" value="UniProtKB-SubCell"/>
</dbReference>
<dbReference type="InterPro" id="IPR004205">
    <property type="entry name" value="Cyt_bc1_su8"/>
</dbReference>
<proteinExistence type="inferred from homology"/>
<protein>
    <recommendedName>
        <fullName evidence="11">Cytochrome b-c1 complex subunit 8</fullName>
    </recommendedName>
    <alternativeName>
        <fullName evidence="11">Complex III subunit 8</fullName>
    </alternativeName>
</protein>
<reference evidence="12 13" key="1">
    <citation type="journal article" date="2018" name="Evol. Lett.">
        <title>Horizontal gene cluster transfer increased hallucinogenic mushroom diversity.</title>
        <authorList>
            <person name="Reynolds H.T."/>
            <person name="Vijayakumar V."/>
            <person name="Gluck-Thaler E."/>
            <person name="Korotkin H.B."/>
            <person name="Matheny P.B."/>
            <person name="Slot J.C."/>
        </authorList>
    </citation>
    <scope>NUCLEOTIDE SEQUENCE [LARGE SCALE GENOMIC DNA]</scope>
    <source>
        <strain evidence="12 13">2631</strain>
    </source>
</reference>
<keyword evidence="5 11" id="KW-0812">Transmembrane</keyword>
<dbReference type="SUPFAM" id="SSF81508">
    <property type="entry name" value="Ubiquinone-binding protein QP-C of cytochrome bc1 complex (Ubiquinol-cytochrome c reductase)"/>
    <property type="match status" value="1"/>
</dbReference>
<dbReference type="STRING" id="93625.A0A409WHH1"/>
<feature type="transmembrane region" description="Helical" evidence="11">
    <location>
        <begin position="65"/>
        <end position="86"/>
    </location>
</feature>
<dbReference type="GO" id="GO:0045275">
    <property type="term" value="C:respiratory chain complex III"/>
    <property type="evidence" value="ECO:0007669"/>
    <property type="project" value="UniProtKB-UniRule"/>
</dbReference>
<dbReference type="Pfam" id="PF02939">
    <property type="entry name" value="UcrQ"/>
    <property type="match status" value="1"/>
</dbReference>
<dbReference type="InParanoid" id="A0A409WHH1"/>
<comment type="function">
    <text evidence="11">Component of the ubiquinol-cytochrome c oxidoreductase, a multisubunit transmembrane complex that is part of the mitochondrial electron transport chain which drives oxidative phosphorylation. The complex plays an important role in the uptake of multiple carbon sources present in different host niches.</text>
</comment>
<keyword evidence="7 11" id="KW-0249">Electron transport</keyword>
<accession>A0A409WHH1</accession>
<evidence type="ECO:0000256" key="3">
    <source>
        <dbReference type="ARBA" id="ARBA00022448"/>
    </source>
</evidence>